<dbReference type="EMBL" id="CAJVPZ010000929">
    <property type="protein sequence ID" value="CAG8479961.1"/>
    <property type="molecule type" value="Genomic_DNA"/>
</dbReference>
<dbReference type="Proteomes" id="UP000789396">
    <property type="component" value="Unassembled WGS sequence"/>
</dbReference>
<gene>
    <name evidence="1" type="ORF">RFULGI_LOCUS1495</name>
</gene>
<evidence type="ECO:0000313" key="1">
    <source>
        <dbReference type="EMBL" id="CAG8479961.1"/>
    </source>
</evidence>
<feature type="non-terminal residue" evidence="1">
    <location>
        <position position="1"/>
    </location>
</feature>
<keyword evidence="2" id="KW-1185">Reference proteome</keyword>
<name>A0A9N8WB75_9GLOM</name>
<protein>
    <submittedName>
        <fullName evidence="1">2612_t:CDS:1</fullName>
    </submittedName>
</protein>
<organism evidence="1 2">
    <name type="scientific">Racocetra fulgida</name>
    <dbReference type="NCBI Taxonomy" id="60492"/>
    <lineage>
        <taxon>Eukaryota</taxon>
        <taxon>Fungi</taxon>
        <taxon>Fungi incertae sedis</taxon>
        <taxon>Mucoromycota</taxon>
        <taxon>Glomeromycotina</taxon>
        <taxon>Glomeromycetes</taxon>
        <taxon>Diversisporales</taxon>
        <taxon>Gigasporaceae</taxon>
        <taxon>Racocetra</taxon>
    </lineage>
</organism>
<dbReference type="AlphaFoldDB" id="A0A9N8WB75"/>
<proteinExistence type="predicted"/>
<sequence>DGIKDKLGPLSSLAVKMFSVHPHAAIKISSYLISNTKQELSFYGLELTEEEIQTVFQNIALFSEADEEEDFDELDEFEDLNQA</sequence>
<dbReference type="OrthoDB" id="2434645at2759"/>
<comment type="caution">
    <text evidence="1">The sequence shown here is derived from an EMBL/GenBank/DDBJ whole genome shotgun (WGS) entry which is preliminary data.</text>
</comment>
<accession>A0A9N8WB75</accession>
<reference evidence="1" key="1">
    <citation type="submission" date="2021-06" db="EMBL/GenBank/DDBJ databases">
        <authorList>
            <person name="Kallberg Y."/>
            <person name="Tangrot J."/>
            <person name="Rosling A."/>
        </authorList>
    </citation>
    <scope>NUCLEOTIDE SEQUENCE</scope>
    <source>
        <strain evidence="1">IN212</strain>
    </source>
</reference>
<evidence type="ECO:0000313" key="2">
    <source>
        <dbReference type="Proteomes" id="UP000789396"/>
    </source>
</evidence>